<accession>A0A100WKM2</accession>
<proteinExistence type="predicted"/>
<dbReference type="PANTHER" id="PTHR42912">
    <property type="entry name" value="METHYLTRANSFERASE"/>
    <property type="match status" value="1"/>
</dbReference>
<dbReference type="InterPro" id="IPR013216">
    <property type="entry name" value="Methyltransf_11"/>
</dbReference>
<evidence type="ECO:0000259" key="1">
    <source>
        <dbReference type="Pfam" id="PF08241"/>
    </source>
</evidence>
<dbReference type="Gene3D" id="3.40.50.150">
    <property type="entry name" value="Vaccinia Virus protein VP39"/>
    <property type="match status" value="1"/>
</dbReference>
<dbReference type="EMBL" id="BCSZ01000004">
    <property type="protein sequence ID" value="GAT00283.1"/>
    <property type="molecule type" value="Genomic_DNA"/>
</dbReference>
<dbReference type="AlphaFoldDB" id="A0A100WKM2"/>
<dbReference type="InterPro" id="IPR050508">
    <property type="entry name" value="Methyltransf_Superfamily"/>
</dbReference>
<dbReference type="SUPFAM" id="SSF53335">
    <property type="entry name" value="S-adenosyl-L-methionine-dependent methyltransferases"/>
    <property type="match status" value="1"/>
</dbReference>
<sequence>MTITTMPQIIPAPPGKPILDHLVELQAFARAIAVDGVWTTDIARATANSFDGMAATWNTEHSTNRFDAVHDALRRGDIPVGGRCLEIGSGTGQLTPLLVEHFDEVVSADLSIAMLFQAPSESVRICCDAARLPMHDHIFDAAVLVDTFCFARELARVLKPNGHIAWINLLGQDGPLYVPASDIADALPGNWGGTESAAGWGSWSVLSATPKAPSSTPTTVAVR</sequence>
<dbReference type="Pfam" id="PF08241">
    <property type="entry name" value="Methyltransf_11"/>
    <property type="match status" value="1"/>
</dbReference>
<dbReference type="RefSeq" id="WP_061262333.1">
    <property type="nucleotide sequence ID" value="NZ_BCSZ01000004.1"/>
</dbReference>
<dbReference type="GO" id="GO:0008757">
    <property type="term" value="F:S-adenosylmethionine-dependent methyltransferase activity"/>
    <property type="evidence" value="ECO:0007669"/>
    <property type="project" value="InterPro"/>
</dbReference>
<dbReference type="Proteomes" id="UP000069705">
    <property type="component" value="Unassembled WGS sequence"/>
</dbReference>
<gene>
    <name evidence="2" type="ORF">RMCFA_0397</name>
</gene>
<organism evidence="2 3">
    <name type="scientific">Mycolicibacterium fortuitum subsp. acetamidolyticum</name>
    <dbReference type="NCBI Taxonomy" id="144550"/>
    <lineage>
        <taxon>Bacteria</taxon>
        <taxon>Bacillati</taxon>
        <taxon>Actinomycetota</taxon>
        <taxon>Actinomycetes</taxon>
        <taxon>Mycobacteriales</taxon>
        <taxon>Mycobacteriaceae</taxon>
        <taxon>Mycolicibacterium</taxon>
    </lineage>
</organism>
<protein>
    <recommendedName>
        <fullName evidence="1">Methyltransferase type 11 domain-containing protein</fullName>
    </recommendedName>
</protein>
<reference evidence="2 3" key="1">
    <citation type="journal article" date="2016" name="Genome Announc.">
        <title>Draft Genome Sequences of Five Rapidly Growing Mycobacterium Species, M. thermoresistibile, M. fortuitum subsp. acetamidolyticum, M. canariasense, M. brisbanense, and M. novocastrense.</title>
        <authorList>
            <person name="Katahira K."/>
            <person name="Ogura Y."/>
            <person name="Gotoh Y."/>
            <person name="Hayashi T."/>
        </authorList>
    </citation>
    <scope>NUCLEOTIDE SEQUENCE [LARGE SCALE GENOMIC DNA]</scope>
    <source>
        <strain evidence="2 3">JCM6368</strain>
    </source>
</reference>
<evidence type="ECO:0000313" key="2">
    <source>
        <dbReference type="EMBL" id="GAT00283.1"/>
    </source>
</evidence>
<evidence type="ECO:0000313" key="3">
    <source>
        <dbReference type="Proteomes" id="UP000069705"/>
    </source>
</evidence>
<reference evidence="3" key="2">
    <citation type="submission" date="2016-02" db="EMBL/GenBank/DDBJ databases">
        <title>Draft genome sequence of five rapidly growing Mycobacterium species.</title>
        <authorList>
            <person name="Katahira K."/>
            <person name="Gotou Y."/>
            <person name="Iida K."/>
            <person name="Ogura Y."/>
            <person name="Hayashi T."/>
        </authorList>
    </citation>
    <scope>NUCLEOTIDE SEQUENCE [LARGE SCALE GENOMIC DNA]</scope>
    <source>
        <strain evidence="3">JCM6368</strain>
    </source>
</reference>
<comment type="caution">
    <text evidence="2">The sequence shown here is derived from an EMBL/GenBank/DDBJ whole genome shotgun (WGS) entry which is preliminary data.</text>
</comment>
<feature type="domain" description="Methyltransferase type 11" evidence="1">
    <location>
        <begin position="85"/>
        <end position="165"/>
    </location>
</feature>
<dbReference type="CDD" id="cd02440">
    <property type="entry name" value="AdoMet_MTases"/>
    <property type="match status" value="1"/>
</dbReference>
<name>A0A100WKM2_MYCFO</name>
<dbReference type="InterPro" id="IPR029063">
    <property type="entry name" value="SAM-dependent_MTases_sf"/>
</dbReference>